<dbReference type="AlphaFoldDB" id="A0A839IWE6"/>
<evidence type="ECO:0000256" key="2">
    <source>
        <dbReference type="ARBA" id="ARBA00022519"/>
    </source>
</evidence>
<dbReference type="PROSITE" id="PS51753">
    <property type="entry name" value="HBM"/>
    <property type="match status" value="1"/>
</dbReference>
<keyword evidence="2" id="KW-1003">Cell membrane</keyword>
<evidence type="ECO:0000256" key="3">
    <source>
        <dbReference type="ARBA" id="ARBA00023224"/>
    </source>
</evidence>
<dbReference type="Pfam" id="PF00672">
    <property type="entry name" value="HAMP"/>
    <property type="match status" value="1"/>
</dbReference>
<keyword evidence="12" id="KW-1185">Reference proteome</keyword>
<dbReference type="InterPro" id="IPR000727">
    <property type="entry name" value="T_SNARE_dom"/>
</dbReference>
<evidence type="ECO:0000313" key="11">
    <source>
        <dbReference type="EMBL" id="MBB1488944.1"/>
    </source>
</evidence>
<dbReference type="Proteomes" id="UP000565262">
    <property type="component" value="Unassembled WGS sequence"/>
</dbReference>
<evidence type="ECO:0000259" key="9">
    <source>
        <dbReference type="PROSITE" id="PS50885"/>
    </source>
</evidence>
<dbReference type="PANTHER" id="PTHR32089:SF120">
    <property type="entry name" value="METHYL-ACCEPTING CHEMOTAXIS PROTEIN TLPQ"/>
    <property type="match status" value="1"/>
</dbReference>
<dbReference type="Gene3D" id="1.10.287.950">
    <property type="entry name" value="Methyl-accepting chemotaxis protein"/>
    <property type="match status" value="1"/>
</dbReference>
<evidence type="ECO:0000256" key="4">
    <source>
        <dbReference type="ARBA" id="ARBA00029447"/>
    </source>
</evidence>
<reference evidence="11 12" key="1">
    <citation type="submission" date="2020-08" db="EMBL/GenBank/DDBJ databases">
        <title>Oceanospirillum sp. nov. isolated from marine sediment.</title>
        <authorList>
            <person name="Ji X."/>
        </authorList>
    </citation>
    <scope>NUCLEOTIDE SEQUENCE [LARGE SCALE GENOMIC DNA]</scope>
    <source>
        <strain evidence="11 12">D5</strain>
    </source>
</reference>
<keyword evidence="6" id="KW-1133">Transmembrane helix</keyword>
<dbReference type="GO" id="GO:0006935">
    <property type="term" value="P:chemotaxis"/>
    <property type="evidence" value="ECO:0007669"/>
    <property type="project" value="UniProtKB-ARBA"/>
</dbReference>
<dbReference type="InterPro" id="IPR004089">
    <property type="entry name" value="MCPsignal_dom"/>
</dbReference>
<feature type="domain" description="Methyl-accepting transducer" evidence="7">
    <location>
        <begin position="383"/>
        <end position="619"/>
    </location>
</feature>
<feature type="domain" description="HBM" evidence="10">
    <location>
        <begin position="51"/>
        <end position="292"/>
    </location>
</feature>
<dbReference type="Pfam" id="PF00015">
    <property type="entry name" value="MCPsignal"/>
    <property type="match status" value="1"/>
</dbReference>
<dbReference type="Pfam" id="PF12729">
    <property type="entry name" value="4HB_MCP_1"/>
    <property type="match status" value="1"/>
</dbReference>
<evidence type="ECO:0000259" key="10">
    <source>
        <dbReference type="PROSITE" id="PS51753"/>
    </source>
</evidence>
<evidence type="ECO:0000313" key="12">
    <source>
        <dbReference type="Proteomes" id="UP000565262"/>
    </source>
</evidence>
<dbReference type="GO" id="GO:0005886">
    <property type="term" value="C:plasma membrane"/>
    <property type="evidence" value="ECO:0007669"/>
    <property type="project" value="UniProtKB-SubCell"/>
</dbReference>
<organism evidence="11 12">
    <name type="scientific">Oceanospirillum sediminis</name>
    <dbReference type="NCBI Taxonomy" id="2760088"/>
    <lineage>
        <taxon>Bacteria</taxon>
        <taxon>Pseudomonadati</taxon>
        <taxon>Pseudomonadota</taxon>
        <taxon>Gammaproteobacteria</taxon>
        <taxon>Oceanospirillales</taxon>
        <taxon>Oceanospirillaceae</taxon>
        <taxon>Oceanospirillum</taxon>
    </lineage>
</organism>
<sequence length="655" mass="73111">METSNKAFNNISISKKLALSFGIILTFLLIISFAGYRGLSRSDKGLEQYRELAKVSNLTGQLQTSLLLMQAEFKSYLINNNTESLTRYNTQLQSMKTFLDQANREITAPERVALINEITPIISEYEQAVHRIKEQITIRQNRASQVLIVKGSEMRKVMTELRQYAYQNDLGKLGHHASDLQEALILGRFHLLKYFESQNISDFETAHQQMTKILDNHLAEIRQQVLSQEQLTALEHFNQLRQAYLQAMDDAVQAIRKQLALAEEILERTGPAIADKIEKVKLSVIEDQRNTGPELQASNKQAKNLMGILALTAIFLGIVSAMFFARHITRRLRYVVQVAEQIARGDLRMEKEHYGKDEIGHLQETLYNTSQSLRDMLSSISSASNSISSAAVQLSAVSEQTSKGTQQQLQESDQVASAVDEMAHSAIEVAEHTQRTASATEAAQQRSDSGYHTVTRTLNNIQQLHSSVSQTEQRLENVQKETQNIGSIIDVIQDVAEQTNLLALNAAIEAARAGEQGRGFAVVADEVRSLAQRTHQSTGEIHQLIARLQNSTNQVVSEMQESRKIADTSLSMTEEVRLILEEITAAIETVNDMSLQIASSAEEQSKVAEEINLSVVSVRTIADQSADAARETVIASSTMKQTSEQLQQLISNFRL</sequence>
<feature type="transmembrane region" description="Helical" evidence="6">
    <location>
        <begin position="17"/>
        <end position="36"/>
    </location>
</feature>
<keyword evidence="3 5" id="KW-0807">Transducer</keyword>
<dbReference type="FunFam" id="1.10.287.950:FF:000001">
    <property type="entry name" value="Methyl-accepting chemotaxis sensory transducer"/>
    <property type="match status" value="1"/>
</dbReference>
<keyword evidence="6" id="KW-0472">Membrane</keyword>
<comment type="similarity">
    <text evidence="4">Belongs to the methyl-accepting chemotaxis (MCP) protein family.</text>
</comment>
<evidence type="ECO:0000256" key="1">
    <source>
        <dbReference type="ARBA" id="ARBA00004429"/>
    </source>
</evidence>
<comment type="subcellular location">
    <subcellularLocation>
        <location evidence="1">Cell inner membrane</location>
        <topology evidence="1">Multi-pass membrane protein</topology>
    </subcellularLocation>
</comment>
<dbReference type="RefSeq" id="WP_182810716.1">
    <property type="nucleotide sequence ID" value="NZ_JACJFM010000039.1"/>
</dbReference>
<dbReference type="SMART" id="SM00304">
    <property type="entry name" value="HAMP"/>
    <property type="match status" value="1"/>
</dbReference>
<comment type="caution">
    <text evidence="11">The sequence shown here is derived from an EMBL/GenBank/DDBJ whole genome shotgun (WGS) entry which is preliminary data.</text>
</comment>
<dbReference type="PROSITE" id="PS50192">
    <property type="entry name" value="T_SNARE"/>
    <property type="match status" value="1"/>
</dbReference>
<proteinExistence type="inferred from homology"/>
<dbReference type="Gene3D" id="1.20.1440.210">
    <property type="match status" value="1"/>
</dbReference>
<name>A0A839IWE6_9GAMM</name>
<dbReference type="InterPro" id="IPR024478">
    <property type="entry name" value="HlyB_4HB_MCP"/>
</dbReference>
<dbReference type="SMART" id="SM00283">
    <property type="entry name" value="MA"/>
    <property type="match status" value="1"/>
</dbReference>
<protein>
    <submittedName>
        <fullName evidence="11">HAMP domain-containing protein</fullName>
    </submittedName>
</protein>
<dbReference type="PROSITE" id="PS50111">
    <property type="entry name" value="CHEMOTAXIS_TRANSDUC_2"/>
    <property type="match status" value="1"/>
</dbReference>
<dbReference type="SMART" id="SM01358">
    <property type="entry name" value="HBM"/>
    <property type="match status" value="1"/>
</dbReference>
<dbReference type="EMBL" id="JACJFM010000039">
    <property type="protein sequence ID" value="MBB1488944.1"/>
    <property type="molecule type" value="Genomic_DNA"/>
</dbReference>
<dbReference type="PANTHER" id="PTHR32089">
    <property type="entry name" value="METHYL-ACCEPTING CHEMOTAXIS PROTEIN MCPB"/>
    <property type="match status" value="1"/>
</dbReference>
<evidence type="ECO:0000259" key="7">
    <source>
        <dbReference type="PROSITE" id="PS50111"/>
    </source>
</evidence>
<evidence type="ECO:0000259" key="8">
    <source>
        <dbReference type="PROSITE" id="PS50192"/>
    </source>
</evidence>
<dbReference type="InterPro" id="IPR003660">
    <property type="entry name" value="HAMP_dom"/>
</dbReference>
<evidence type="ECO:0000256" key="5">
    <source>
        <dbReference type="PROSITE-ProRule" id="PRU00284"/>
    </source>
</evidence>
<dbReference type="GO" id="GO:0007165">
    <property type="term" value="P:signal transduction"/>
    <property type="evidence" value="ECO:0007669"/>
    <property type="project" value="UniProtKB-KW"/>
</dbReference>
<dbReference type="PROSITE" id="PS50885">
    <property type="entry name" value="HAMP"/>
    <property type="match status" value="1"/>
</dbReference>
<feature type="domain" description="HAMP" evidence="9">
    <location>
        <begin position="326"/>
        <end position="378"/>
    </location>
</feature>
<evidence type="ECO:0000256" key="6">
    <source>
        <dbReference type="SAM" id="Phobius"/>
    </source>
</evidence>
<dbReference type="SUPFAM" id="SSF58104">
    <property type="entry name" value="Methyl-accepting chemotaxis protein (MCP) signaling domain"/>
    <property type="match status" value="1"/>
</dbReference>
<accession>A0A839IWE6</accession>
<dbReference type="InterPro" id="IPR032255">
    <property type="entry name" value="HBM"/>
</dbReference>
<dbReference type="CDD" id="cd11386">
    <property type="entry name" value="MCP_signal"/>
    <property type="match status" value="1"/>
</dbReference>
<dbReference type="CDD" id="cd06225">
    <property type="entry name" value="HAMP"/>
    <property type="match status" value="1"/>
</dbReference>
<feature type="transmembrane region" description="Helical" evidence="6">
    <location>
        <begin position="305"/>
        <end position="325"/>
    </location>
</feature>
<keyword evidence="2" id="KW-0997">Cell inner membrane</keyword>
<gene>
    <name evidence="11" type="ORF">H4O21_20245</name>
</gene>
<feature type="domain" description="T-SNARE coiled-coil homology" evidence="8">
    <location>
        <begin position="570"/>
        <end position="632"/>
    </location>
</feature>
<keyword evidence="6" id="KW-0812">Transmembrane</keyword>